<proteinExistence type="predicted"/>
<sequence>MELSKSTQSVYCTVSVVIICTSQHCGSVSCQRVCGLWCECSCSFLSALYLLIDPQYAWQGKFTLVARKSLACGEKTALILAKQGHICPYPGTGACNAQSVVLRFCPFGVTH</sequence>
<evidence type="ECO:0000313" key="1">
    <source>
        <dbReference type="EMBL" id="JAH97080.1"/>
    </source>
</evidence>
<dbReference type="PROSITE" id="PS51257">
    <property type="entry name" value="PROKAR_LIPOPROTEIN"/>
    <property type="match status" value="1"/>
</dbReference>
<dbReference type="EMBL" id="GBXM01011497">
    <property type="protein sequence ID" value="JAH97080.1"/>
    <property type="molecule type" value="Transcribed_RNA"/>
</dbReference>
<reference evidence="1" key="2">
    <citation type="journal article" date="2015" name="Fish Shellfish Immunol.">
        <title>Early steps in the European eel (Anguilla anguilla)-Vibrio vulnificus interaction in the gills: Role of the RtxA13 toxin.</title>
        <authorList>
            <person name="Callol A."/>
            <person name="Pajuelo D."/>
            <person name="Ebbesson L."/>
            <person name="Teles M."/>
            <person name="MacKenzie S."/>
            <person name="Amaro C."/>
        </authorList>
    </citation>
    <scope>NUCLEOTIDE SEQUENCE</scope>
</reference>
<dbReference type="AlphaFoldDB" id="A0A0E9X5B6"/>
<organism evidence="1">
    <name type="scientific">Anguilla anguilla</name>
    <name type="common">European freshwater eel</name>
    <name type="synonym">Muraena anguilla</name>
    <dbReference type="NCBI Taxonomy" id="7936"/>
    <lineage>
        <taxon>Eukaryota</taxon>
        <taxon>Metazoa</taxon>
        <taxon>Chordata</taxon>
        <taxon>Craniata</taxon>
        <taxon>Vertebrata</taxon>
        <taxon>Euteleostomi</taxon>
        <taxon>Actinopterygii</taxon>
        <taxon>Neopterygii</taxon>
        <taxon>Teleostei</taxon>
        <taxon>Anguilliformes</taxon>
        <taxon>Anguillidae</taxon>
        <taxon>Anguilla</taxon>
    </lineage>
</organism>
<accession>A0A0E9X5B6</accession>
<protein>
    <submittedName>
        <fullName evidence="1">Uncharacterized protein</fullName>
    </submittedName>
</protein>
<reference evidence="1" key="1">
    <citation type="submission" date="2014-11" db="EMBL/GenBank/DDBJ databases">
        <authorList>
            <person name="Amaro Gonzalez C."/>
        </authorList>
    </citation>
    <scope>NUCLEOTIDE SEQUENCE</scope>
</reference>
<name>A0A0E9X5B6_ANGAN</name>